<reference evidence="5" key="1">
    <citation type="submission" date="2024-06" db="EMBL/GenBank/DDBJ databases">
        <title>Multi-omics analyses provide insights into the biosynthesis of the anticancer antibiotic pleurotin in Hohenbuehelia grisea.</title>
        <authorList>
            <person name="Weaver J.A."/>
            <person name="Alberti F."/>
        </authorList>
    </citation>
    <scope>NUCLEOTIDE SEQUENCE [LARGE SCALE GENOMIC DNA]</scope>
    <source>
        <strain evidence="5">T-177</strain>
    </source>
</reference>
<dbReference type="InterPro" id="IPR011051">
    <property type="entry name" value="RmlC_Cupin_sf"/>
</dbReference>
<proteinExistence type="inferred from homology"/>
<dbReference type="SUPFAM" id="SSF51182">
    <property type="entry name" value="RmlC-like cupins"/>
    <property type="match status" value="1"/>
</dbReference>
<evidence type="ECO:0000313" key="4">
    <source>
        <dbReference type="EMBL" id="KAL0945733.1"/>
    </source>
</evidence>
<evidence type="ECO:0000256" key="2">
    <source>
        <dbReference type="RuleBase" id="RU003457"/>
    </source>
</evidence>
<dbReference type="PANTHER" id="PTHR43212:SF3">
    <property type="entry name" value="QUERCETIN 2,3-DIOXYGENASE"/>
    <property type="match status" value="1"/>
</dbReference>
<dbReference type="Proteomes" id="UP001556367">
    <property type="component" value="Unassembled WGS sequence"/>
</dbReference>
<comment type="caution">
    <text evidence="4">The sequence shown here is derived from an EMBL/GenBank/DDBJ whole genome shotgun (WGS) entry which is preliminary data.</text>
</comment>
<dbReference type="InterPro" id="IPR003829">
    <property type="entry name" value="Pirin_N_dom"/>
</dbReference>
<feature type="domain" description="Pirin N-terminal" evidence="3">
    <location>
        <begin position="16"/>
        <end position="109"/>
    </location>
</feature>
<accession>A0ABR3IR10</accession>
<keyword evidence="5" id="KW-1185">Reference proteome</keyword>
<protein>
    <recommendedName>
        <fullName evidence="3">Pirin N-terminal domain-containing protein</fullName>
    </recommendedName>
</protein>
<organism evidence="4 5">
    <name type="scientific">Hohenbuehelia grisea</name>
    <dbReference type="NCBI Taxonomy" id="104357"/>
    <lineage>
        <taxon>Eukaryota</taxon>
        <taxon>Fungi</taxon>
        <taxon>Dikarya</taxon>
        <taxon>Basidiomycota</taxon>
        <taxon>Agaricomycotina</taxon>
        <taxon>Agaricomycetes</taxon>
        <taxon>Agaricomycetidae</taxon>
        <taxon>Agaricales</taxon>
        <taxon>Pleurotineae</taxon>
        <taxon>Pleurotaceae</taxon>
        <taxon>Hohenbuehelia</taxon>
    </lineage>
</organism>
<evidence type="ECO:0000259" key="3">
    <source>
        <dbReference type="Pfam" id="PF02678"/>
    </source>
</evidence>
<sequence>MPSISPVKFIPRPSEERGHADHDWLKTFHFWDAQHDQFGSLRVINEDRVAPRTGFGTHSHREFEIFSYVVSGELGHKDSMGNTKILKRGDLQLTSAGTDMEHSFYRPSTSLDDEKKDKWARIVAPVDAEGVDYLRLASTGPAPVQSR</sequence>
<name>A0ABR3IR10_9AGAR</name>
<dbReference type="Gene3D" id="2.60.120.10">
    <property type="entry name" value="Jelly Rolls"/>
    <property type="match status" value="1"/>
</dbReference>
<evidence type="ECO:0000256" key="1">
    <source>
        <dbReference type="ARBA" id="ARBA00008416"/>
    </source>
</evidence>
<dbReference type="InterPro" id="IPR012093">
    <property type="entry name" value="Pirin"/>
</dbReference>
<gene>
    <name evidence="4" type="ORF">HGRIS_014880</name>
</gene>
<evidence type="ECO:0000313" key="5">
    <source>
        <dbReference type="Proteomes" id="UP001556367"/>
    </source>
</evidence>
<dbReference type="InterPro" id="IPR014710">
    <property type="entry name" value="RmlC-like_jellyroll"/>
</dbReference>
<dbReference type="Pfam" id="PF02678">
    <property type="entry name" value="Pirin"/>
    <property type="match status" value="1"/>
</dbReference>
<dbReference type="EMBL" id="JASNQZ010000017">
    <property type="protein sequence ID" value="KAL0945733.1"/>
    <property type="molecule type" value="Genomic_DNA"/>
</dbReference>
<dbReference type="PANTHER" id="PTHR43212">
    <property type="entry name" value="QUERCETIN 2,3-DIOXYGENASE"/>
    <property type="match status" value="1"/>
</dbReference>
<comment type="similarity">
    <text evidence="1 2">Belongs to the pirin family.</text>
</comment>